<feature type="transmembrane region" description="Helical" evidence="7">
    <location>
        <begin position="7"/>
        <end position="25"/>
    </location>
</feature>
<dbReference type="Gene3D" id="1.10.3720.10">
    <property type="entry name" value="MetI-like"/>
    <property type="match status" value="1"/>
</dbReference>
<evidence type="ECO:0000313" key="10">
    <source>
        <dbReference type="Proteomes" id="UP000603912"/>
    </source>
</evidence>
<dbReference type="InterPro" id="IPR000515">
    <property type="entry name" value="MetI-like"/>
</dbReference>
<reference evidence="9" key="2">
    <citation type="submission" date="2020-09" db="EMBL/GenBank/DDBJ databases">
        <authorList>
            <person name="Sun Q."/>
            <person name="Zhou Y."/>
        </authorList>
    </citation>
    <scope>NUCLEOTIDE SEQUENCE</scope>
    <source>
        <strain evidence="9">CGMCC 1.12214</strain>
    </source>
</reference>
<dbReference type="GO" id="GO:0055085">
    <property type="term" value="P:transmembrane transport"/>
    <property type="evidence" value="ECO:0007669"/>
    <property type="project" value="InterPro"/>
</dbReference>
<dbReference type="RefSeq" id="WP_188518117.1">
    <property type="nucleotide sequence ID" value="NZ_BMES01000002.1"/>
</dbReference>
<comment type="caution">
    <text evidence="9">The sequence shown here is derived from an EMBL/GenBank/DDBJ whole genome shotgun (WGS) entry which is preliminary data.</text>
</comment>
<evidence type="ECO:0000256" key="3">
    <source>
        <dbReference type="ARBA" id="ARBA00022475"/>
    </source>
</evidence>
<dbReference type="GO" id="GO:0005886">
    <property type="term" value="C:plasma membrane"/>
    <property type="evidence" value="ECO:0007669"/>
    <property type="project" value="UniProtKB-SubCell"/>
</dbReference>
<dbReference type="PROSITE" id="PS50928">
    <property type="entry name" value="ABC_TM1"/>
    <property type="match status" value="1"/>
</dbReference>
<keyword evidence="6 7" id="KW-0472">Membrane</keyword>
<feature type="transmembrane region" description="Helical" evidence="7">
    <location>
        <begin position="132"/>
        <end position="159"/>
    </location>
</feature>
<dbReference type="InterPro" id="IPR045621">
    <property type="entry name" value="BPD_transp_1_N"/>
</dbReference>
<sequence>MFIPRRLAQALPTLFVVSLLVFFFMDMIPGDPAQMLAGPAATDEEVQSIREFLGLNQPLLTRYGLFLKGLWDPSIATSFRTHRPVAVELAERLPNTLIVAIGGLALGLVVGTVSGVVCALRQGGFAEAIITVLTLTGISMPIYWLGLLCIWFFAVYLGWVPAAGASTPMHFVLPILVVATRPTAMFSRLITASLLEAMSKDYLDTARAKGLSETRVIVSHALRNSLVAAVSVAGVQFGGMLGGSVVTETVFGIPGVGRLLVDAVSRADYPVVQYTILMFAIFFVLINLATDLLTQWLDPRTREERRAA</sequence>
<keyword evidence="2 7" id="KW-0813">Transport</keyword>
<keyword evidence="4 7" id="KW-0812">Transmembrane</keyword>
<dbReference type="CDD" id="cd06261">
    <property type="entry name" value="TM_PBP2"/>
    <property type="match status" value="1"/>
</dbReference>
<dbReference type="Pfam" id="PF00528">
    <property type="entry name" value="BPD_transp_1"/>
    <property type="match status" value="1"/>
</dbReference>
<protein>
    <submittedName>
        <fullName evidence="9">Peptide ABC transporter permease</fullName>
    </submittedName>
</protein>
<comment type="similarity">
    <text evidence="7">Belongs to the binding-protein-dependent transport system permease family.</text>
</comment>
<reference evidence="9" key="1">
    <citation type="journal article" date="2014" name="Int. J. Syst. Evol. Microbiol.">
        <title>Complete genome sequence of Corynebacterium casei LMG S-19264T (=DSM 44701T), isolated from a smear-ripened cheese.</title>
        <authorList>
            <consortium name="US DOE Joint Genome Institute (JGI-PGF)"/>
            <person name="Walter F."/>
            <person name="Albersmeier A."/>
            <person name="Kalinowski J."/>
            <person name="Ruckert C."/>
        </authorList>
    </citation>
    <scope>NUCLEOTIDE SEQUENCE</scope>
    <source>
        <strain evidence="9">CGMCC 1.12214</strain>
    </source>
</reference>
<evidence type="ECO:0000256" key="5">
    <source>
        <dbReference type="ARBA" id="ARBA00022989"/>
    </source>
</evidence>
<feature type="transmembrane region" description="Helical" evidence="7">
    <location>
        <begin position="271"/>
        <end position="293"/>
    </location>
</feature>
<dbReference type="InterPro" id="IPR035906">
    <property type="entry name" value="MetI-like_sf"/>
</dbReference>
<dbReference type="Proteomes" id="UP000603912">
    <property type="component" value="Unassembled WGS sequence"/>
</dbReference>
<dbReference type="AlphaFoldDB" id="A0A917MHK7"/>
<feature type="domain" description="ABC transmembrane type-1" evidence="8">
    <location>
        <begin position="93"/>
        <end position="294"/>
    </location>
</feature>
<proteinExistence type="inferred from homology"/>
<gene>
    <name evidence="9" type="ORF">GCM10007036_25230</name>
</gene>
<evidence type="ECO:0000256" key="1">
    <source>
        <dbReference type="ARBA" id="ARBA00004651"/>
    </source>
</evidence>
<dbReference type="Pfam" id="PF19300">
    <property type="entry name" value="BPD_transp_1_N"/>
    <property type="match status" value="1"/>
</dbReference>
<feature type="transmembrane region" description="Helical" evidence="7">
    <location>
        <begin position="97"/>
        <end position="120"/>
    </location>
</feature>
<keyword evidence="10" id="KW-1185">Reference proteome</keyword>
<keyword evidence="5 7" id="KW-1133">Transmembrane helix</keyword>
<evidence type="ECO:0000256" key="2">
    <source>
        <dbReference type="ARBA" id="ARBA00022448"/>
    </source>
</evidence>
<evidence type="ECO:0000259" key="8">
    <source>
        <dbReference type="PROSITE" id="PS50928"/>
    </source>
</evidence>
<dbReference type="SUPFAM" id="SSF161098">
    <property type="entry name" value="MetI-like"/>
    <property type="match status" value="1"/>
</dbReference>
<accession>A0A917MHK7</accession>
<evidence type="ECO:0000313" key="9">
    <source>
        <dbReference type="EMBL" id="GGH21158.1"/>
    </source>
</evidence>
<organism evidence="9 10">
    <name type="scientific">Alsobacter metallidurans</name>
    <dbReference type="NCBI Taxonomy" id="340221"/>
    <lineage>
        <taxon>Bacteria</taxon>
        <taxon>Pseudomonadati</taxon>
        <taxon>Pseudomonadota</taxon>
        <taxon>Alphaproteobacteria</taxon>
        <taxon>Hyphomicrobiales</taxon>
        <taxon>Alsobacteraceae</taxon>
        <taxon>Alsobacter</taxon>
    </lineage>
</organism>
<evidence type="ECO:0000256" key="4">
    <source>
        <dbReference type="ARBA" id="ARBA00022692"/>
    </source>
</evidence>
<feature type="transmembrane region" description="Helical" evidence="7">
    <location>
        <begin position="225"/>
        <end position="251"/>
    </location>
</feature>
<keyword evidence="3" id="KW-1003">Cell membrane</keyword>
<dbReference type="PANTHER" id="PTHR43163">
    <property type="entry name" value="DIPEPTIDE TRANSPORT SYSTEM PERMEASE PROTEIN DPPB-RELATED"/>
    <property type="match status" value="1"/>
</dbReference>
<dbReference type="EMBL" id="BMES01000002">
    <property type="protein sequence ID" value="GGH21158.1"/>
    <property type="molecule type" value="Genomic_DNA"/>
</dbReference>
<dbReference type="PANTHER" id="PTHR43163:SF6">
    <property type="entry name" value="DIPEPTIDE TRANSPORT SYSTEM PERMEASE PROTEIN DPPB-RELATED"/>
    <property type="match status" value="1"/>
</dbReference>
<evidence type="ECO:0000256" key="6">
    <source>
        <dbReference type="ARBA" id="ARBA00023136"/>
    </source>
</evidence>
<name>A0A917MHK7_9HYPH</name>
<comment type="subcellular location">
    <subcellularLocation>
        <location evidence="1 7">Cell membrane</location>
        <topology evidence="1 7">Multi-pass membrane protein</topology>
    </subcellularLocation>
</comment>
<evidence type="ECO:0000256" key="7">
    <source>
        <dbReference type="RuleBase" id="RU363032"/>
    </source>
</evidence>